<evidence type="ECO:0000256" key="1">
    <source>
        <dbReference type="SAM" id="Phobius"/>
    </source>
</evidence>
<dbReference type="InterPro" id="IPR025935">
    <property type="entry name" value="AbiH"/>
</dbReference>
<organism evidence="2 3">
    <name type="scientific">Schaalia naturae</name>
    <dbReference type="NCBI Taxonomy" id="635203"/>
    <lineage>
        <taxon>Bacteria</taxon>
        <taxon>Bacillati</taxon>
        <taxon>Actinomycetota</taxon>
        <taxon>Actinomycetes</taxon>
        <taxon>Actinomycetales</taxon>
        <taxon>Actinomycetaceae</taxon>
        <taxon>Schaalia</taxon>
    </lineage>
</organism>
<protein>
    <submittedName>
        <fullName evidence="2">AbiH family protein</fullName>
    </submittedName>
</protein>
<feature type="transmembrane region" description="Helical" evidence="1">
    <location>
        <begin position="111"/>
        <end position="134"/>
    </location>
</feature>
<gene>
    <name evidence="2" type="ORF">ACFQWG_02420</name>
</gene>
<dbReference type="EMBL" id="JBHTEF010000001">
    <property type="protein sequence ID" value="MFC7580077.1"/>
    <property type="molecule type" value="Genomic_DNA"/>
</dbReference>
<sequence length="511" mass="58129">MLKVYRDVVADGRGAPPDEPDDILAARTSSDFRPEDIGYLTKPVRIGEWIATVRTRYAFLADLDADECRWTQCNGGDRDEVETTLATIEPTKRHPGSSGICHTESQIEYEFLGAIGIHSLLGCLSVPFFYLGVLTMRYSSLASKFDDVRNQYNIMAIVGNGFDIQVLSDLGSTVDTRYESFYYHLKYRKFRSDNRILQKMEQLHHSGATNWSDIEGAIGVILDHDNVPAVDVAKDLKEVQREFSSFLDQVATPDLLANLGDQSVANDWTITSFTNFLGDVMDPGEYGKMMLPTRLDIGDLFNFQFVNFNYTTLLDDYLYLDQIQFDPHPYQQSDRNINFHPNPRGHSTGKERQGFHMVSYLVSDVVHPHGVQYTSRSLLFGIDSAEGPALKLTKPYWAQNEVKYGDLFADTDLFIIFGCSLGETDGWWWRAIAKTLVEQDDSELMIYWRRSQGENELTDKDVRRRFATVARSQAGLEAVLIDKVRVVIYDDTAERAWLNTSQSTAPRWLKS</sequence>
<evidence type="ECO:0000313" key="3">
    <source>
        <dbReference type="Proteomes" id="UP001596527"/>
    </source>
</evidence>
<keyword evidence="1" id="KW-1133">Transmembrane helix</keyword>
<keyword evidence="1" id="KW-0472">Membrane</keyword>
<reference evidence="3" key="1">
    <citation type="journal article" date="2019" name="Int. J. Syst. Evol. Microbiol.">
        <title>The Global Catalogue of Microorganisms (GCM) 10K type strain sequencing project: providing services to taxonomists for standard genome sequencing and annotation.</title>
        <authorList>
            <consortium name="The Broad Institute Genomics Platform"/>
            <consortium name="The Broad Institute Genome Sequencing Center for Infectious Disease"/>
            <person name="Wu L."/>
            <person name="Ma J."/>
        </authorList>
    </citation>
    <scope>NUCLEOTIDE SEQUENCE [LARGE SCALE GENOMIC DNA]</scope>
    <source>
        <strain evidence="3">CCUG 56698</strain>
    </source>
</reference>
<evidence type="ECO:0000313" key="2">
    <source>
        <dbReference type="EMBL" id="MFC7580077.1"/>
    </source>
</evidence>
<dbReference type="Pfam" id="PF14253">
    <property type="entry name" value="AbiH"/>
    <property type="match status" value="1"/>
</dbReference>
<keyword evidence="1" id="KW-0812">Transmembrane</keyword>
<name>A0ABW2SJ27_9ACTO</name>
<dbReference type="Proteomes" id="UP001596527">
    <property type="component" value="Unassembled WGS sequence"/>
</dbReference>
<dbReference type="RefSeq" id="WP_380971768.1">
    <property type="nucleotide sequence ID" value="NZ_JBHTEF010000001.1"/>
</dbReference>
<comment type="caution">
    <text evidence="2">The sequence shown here is derived from an EMBL/GenBank/DDBJ whole genome shotgun (WGS) entry which is preliminary data.</text>
</comment>
<accession>A0ABW2SJ27</accession>
<proteinExistence type="predicted"/>
<keyword evidence="3" id="KW-1185">Reference proteome</keyword>